<evidence type="ECO:0000313" key="1">
    <source>
        <dbReference type="EMBL" id="OAD65629.1"/>
    </source>
</evidence>
<protein>
    <submittedName>
        <fullName evidence="1">Uncharacterized protein</fullName>
    </submittedName>
</protein>
<dbReference type="RefSeq" id="XP_018283669.1">
    <property type="nucleotide sequence ID" value="XM_018437623.1"/>
</dbReference>
<name>A0A167JB58_PHYB8</name>
<dbReference type="GeneID" id="28998529"/>
<proteinExistence type="predicted"/>
<dbReference type="VEuPathDB" id="FungiDB:PHYBLDRAFT_176017"/>
<dbReference type="AlphaFoldDB" id="A0A167JB58"/>
<dbReference type="EMBL" id="KV441009">
    <property type="protein sequence ID" value="OAD65629.1"/>
    <property type="molecule type" value="Genomic_DNA"/>
</dbReference>
<evidence type="ECO:0000313" key="2">
    <source>
        <dbReference type="Proteomes" id="UP000077315"/>
    </source>
</evidence>
<dbReference type="InParanoid" id="A0A167JB58"/>
<keyword evidence="2" id="KW-1185">Reference proteome</keyword>
<dbReference type="Proteomes" id="UP000077315">
    <property type="component" value="Unassembled WGS sequence"/>
</dbReference>
<accession>A0A167JB58</accession>
<gene>
    <name evidence="1" type="ORF">PHYBLDRAFT_176017</name>
</gene>
<reference evidence="2" key="1">
    <citation type="submission" date="2015-06" db="EMBL/GenBank/DDBJ databases">
        <title>Expansion of signal transduction pathways in fungi by whole-genome duplication.</title>
        <authorList>
            <consortium name="DOE Joint Genome Institute"/>
            <person name="Corrochano L.M."/>
            <person name="Kuo A."/>
            <person name="Marcet-Houben M."/>
            <person name="Polaino S."/>
            <person name="Salamov A."/>
            <person name="Villalobos J.M."/>
            <person name="Alvarez M.I."/>
            <person name="Avalos J."/>
            <person name="Benito E.P."/>
            <person name="Benoit I."/>
            <person name="Burger G."/>
            <person name="Camino L.P."/>
            <person name="Canovas D."/>
            <person name="Cerda-Olmedo E."/>
            <person name="Cheng J.-F."/>
            <person name="Dominguez A."/>
            <person name="Elias M."/>
            <person name="Eslava A.P."/>
            <person name="Glaser F."/>
            <person name="Grimwood J."/>
            <person name="Gutierrez G."/>
            <person name="Heitman J."/>
            <person name="Henrissat B."/>
            <person name="Iturriaga E.A."/>
            <person name="Lang B.F."/>
            <person name="Lavin J.L."/>
            <person name="Lee S."/>
            <person name="Li W."/>
            <person name="Lindquist E."/>
            <person name="Lopez-Garcia S."/>
            <person name="Luque E.M."/>
            <person name="Marcos A.T."/>
            <person name="Martin J."/>
            <person name="McCluskey K."/>
            <person name="Medina H.R."/>
            <person name="Miralles-Duran A."/>
            <person name="Miyazaki A."/>
            <person name="Munoz-Torres E."/>
            <person name="Oguiza J.A."/>
            <person name="Ohm R."/>
            <person name="Olmedo M."/>
            <person name="Orejas M."/>
            <person name="Ortiz-Castellanos L."/>
            <person name="Pisabarro A.G."/>
            <person name="Rodriguez-Romero J."/>
            <person name="Ruiz-Herrera J."/>
            <person name="Ruiz-Vazquez R."/>
            <person name="Sanz C."/>
            <person name="Schackwitz W."/>
            <person name="Schmutz J."/>
            <person name="Shahriari M."/>
            <person name="Shelest E."/>
            <person name="Silva-Franco F."/>
            <person name="Soanes D."/>
            <person name="Syed K."/>
            <person name="Tagua V.G."/>
            <person name="Talbot N.J."/>
            <person name="Thon M."/>
            <person name="De vries R.P."/>
            <person name="Wiebenga A."/>
            <person name="Yadav J.S."/>
            <person name="Braun E.L."/>
            <person name="Baker S."/>
            <person name="Garre V."/>
            <person name="Horwitz B."/>
            <person name="Torres-Martinez S."/>
            <person name="Idnurm A."/>
            <person name="Herrera-Estrella A."/>
            <person name="Gabaldon T."/>
            <person name="Grigoriev I.V."/>
        </authorList>
    </citation>
    <scope>NUCLEOTIDE SEQUENCE [LARGE SCALE GENOMIC DNA]</scope>
    <source>
        <strain evidence="2">NRRL 1555(-)</strain>
    </source>
</reference>
<dbReference type="OrthoDB" id="2283413at2759"/>
<sequence>MTICKSNCLVFKLQVKNPIVNINASLQDLVTTSSSSIREGYVTWRLQRLYPGLLRHTEYGEINEPSLNIMNQDWKNKYYIRIACGQLLTGSIPVKGNEAFLINCIQLSNCKLALDPHYKCFGSRYIVVSCPSMNNKYNSINMLLKADVN</sequence>
<organism evidence="1 2">
    <name type="scientific">Phycomyces blakesleeanus (strain ATCC 8743b / DSM 1359 / FGSC 10004 / NBRC 33097 / NRRL 1555)</name>
    <dbReference type="NCBI Taxonomy" id="763407"/>
    <lineage>
        <taxon>Eukaryota</taxon>
        <taxon>Fungi</taxon>
        <taxon>Fungi incertae sedis</taxon>
        <taxon>Mucoromycota</taxon>
        <taxon>Mucoromycotina</taxon>
        <taxon>Mucoromycetes</taxon>
        <taxon>Mucorales</taxon>
        <taxon>Phycomycetaceae</taxon>
        <taxon>Phycomyces</taxon>
    </lineage>
</organism>